<evidence type="ECO:0000313" key="4">
    <source>
        <dbReference type="Proteomes" id="UP000663852"/>
    </source>
</evidence>
<dbReference type="InterPro" id="IPR051693">
    <property type="entry name" value="UPF0046_metallophosphoest"/>
</dbReference>
<dbReference type="InterPro" id="IPR029052">
    <property type="entry name" value="Metallo-depent_PP-like"/>
</dbReference>
<dbReference type="Proteomes" id="UP000663852">
    <property type="component" value="Unassembled WGS sequence"/>
</dbReference>
<evidence type="ECO:0000259" key="2">
    <source>
        <dbReference type="Pfam" id="PF00149"/>
    </source>
</evidence>
<evidence type="ECO:0000313" key="3">
    <source>
        <dbReference type="EMBL" id="CAF1044962.1"/>
    </source>
</evidence>
<dbReference type="OrthoDB" id="630188at2759"/>
<organism evidence="3 4">
    <name type="scientific">Adineta ricciae</name>
    <name type="common">Rotifer</name>
    <dbReference type="NCBI Taxonomy" id="249248"/>
    <lineage>
        <taxon>Eukaryota</taxon>
        <taxon>Metazoa</taxon>
        <taxon>Spiralia</taxon>
        <taxon>Gnathifera</taxon>
        <taxon>Rotifera</taxon>
        <taxon>Eurotatoria</taxon>
        <taxon>Bdelloidea</taxon>
        <taxon>Adinetida</taxon>
        <taxon>Adinetidae</taxon>
        <taxon>Adineta</taxon>
    </lineage>
</organism>
<reference evidence="3" key="1">
    <citation type="submission" date="2021-02" db="EMBL/GenBank/DDBJ databases">
        <authorList>
            <person name="Nowell W R."/>
        </authorList>
    </citation>
    <scope>NUCLEOTIDE SEQUENCE</scope>
</reference>
<sequence length="249" mass="28283">MAGNSNSETTTRIVCISDTHARYHFDLPAGDILVHAGDFSMTGYISEVEGFLEYLKSLTKFRLKIIIAGNHDLTLEPEFYRRKWNRWHPGRQQDVELIGRLIRDPSLATNYGIIYLENQEFVDSQTGLKFYGSPYQPEFCDWAFNLPVNGPELKQMWAKIPDDVDVLITHGPPANILDKTYTGQSAGCSHLLARVQKIRPRLHVFGHIHEAYGQEEHGSTIFVNASTCNLRYKPNQPPIVVDLAIKKAK</sequence>
<dbReference type="SUPFAM" id="SSF56300">
    <property type="entry name" value="Metallo-dependent phosphatases"/>
    <property type="match status" value="1"/>
</dbReference>
<comment type="similarity">
    <text evidence="1">Belongs to the UPF0046 family.</text>
</comment>
<name>A0A814K0H4_ADIRI</name>
<dbReference type="InterPro" id="IPR004843">
    <property type="entry name" value="Calcineurin-like_PHP"/>
</dbReference>
<accession>A0A814K0H4</accession>
<dbReference type="PANTHER" id="PTHR12905">
    <property type="entry name" value="METALLOPHOSPHOESTERASE"/>
    <property type="match status" value="1"/>
</dbReference>
<proteinExistence type="inferred from homology"/>
<gene>
    <name evidence="3" type="ORF">EDS130_LOCUS17126</name>
</gene>
<feature type="domain" description="Calcineurin-like phosphoesterase" evidence="2">
    <location>
        <begin position="12"/>
        <end position="210"/>
    </location>
</feature>
<dbReference type="EMBL" id="CAJNOJ010000076">
    <property type="protein sequence ID" value="CAF1044962.1"/>
    <property type="molecule type" value="Genomic_DNA"/>
</dbReference>
<dbReference type="CDD" id="cd07379">
    <property type="entry name" value="MPP_239FB"/>
    <property type="match status" value="1"/>
</dbReference>
<dbReference type="Pfam" id="PF00149">
    <property type="entry name" value="Metallophos"/>
    <property type="match status" value="1"/>
</dbReference>
<evidence type="ECO:0000256" key="1">
    <source>
        <dbReference type="ARBA" id="ARBA00007993"/>
    </source>
</evidence>
<comment type="caution">
    <text evidence="3">The sequence shown here is derived from an EMBL/GenBank/DDBJ whole genome shotgun (WGS) entry which is preliminary data.</text>
</comment>
<dbReference type="Gene3D" id="3.60.21.10">
    <property type="match status" value="1"/>
</dbReference>
<dbReference type="GO" id="GO:0016787">
    <property type="term" value="F:hydrolase activity"/>
    <property type="evidence" value="ECO:0007669"/>
    <property type="project" value="InterPro"/>
</dbReference>
<protein>
    <recommendedName>
        <fullName evidence="2">Calcineurin-like phosphoesterase domain-containing protein</fullName>
    </recommendedName>
</protein>
<dbReference type="PANTHER" id="PTHR12905:SF0">
    <property type="entry name" value="CALCINEURIN-LIKE PHOSPHOESTERASE DOMAIN-CONTAINING PROTEIN"/>
    <property type="match status" value="1"/>
</dbReference>
<dbReference type="AlphaFoldDB" id="A0A814K0H4"/>